<accession>A0A0D0CBE8</accession>
<proteinExistence type="predicted"/>
<gene>
    <name evidence="1" type="ORF">PAXRUDRAFT_833687</name>
</gene>
<sequence length="79" mass="9007">ELLRVIYRSRRAIGGSLNWRKHYSSSNEIPFNLSAHVLSQLLLCFQVRCPTVSSTISCPVFSIPSTLSHHFERPFSPSF</sequence>
<dbReference type="HOGENOM" id="CLU_2612552_0_0_1"/>
<dbReference type="InParanoid" id="A0A0D0CBE8"/>
<evidence type="ECO:0000313" key="1">
    <source>
        <dbReference type="EMBL" id="KIK80167.1"/>
    </source>
</evidence>
<keyword evidence="2" id="KW-1185">Reference proteome</keyword>
<organism evidence="1 2">
    <name type="scientific">Paxillus rubicundulus Ve08.2h10</name>
    <dbReference type="NCBI Taxonomy" id="930991"/>
    <lineage>
        <taxon>Eukaryota</taxon>
        <taxon>Fungi</taxon>
        <taxon>Dikarya</taxon>
        <taxon>Basidiomycota</taxon>
        <taxon>Agaricomycotina</taxon>
        <taxon>Agaricomycetes</taxon>
        <taxon>Agaricomycetidae</taxon>
        <taxon>Boletales</taxon>
        <taxon>Paxilineae</taxon>
        <taxon>Paxillaceae</taxon>
        <taxon>Paxillus</taxon>
    </lineage>
</organism>
<dbReference type="EMBL" id="KN826082">
    <property type="protein sequence ID" value="KIK80167.1"/>
    <property type="molecule type" value="Genomic_DNA"/>
</dbReference>
<dbReference type="Proteomes" id="UP000054538">
    <property type="component" value="Unassembled WGS sequence"/>
</dbReference>
<feature type="non-terminal residue" evidence="1">
    <location>
        <position position="1"/>
    </location>
</feature>
<protein>
    <submittedName>
        <fullName evidence="1">Uncharacterized protein</fullName>
    </submittedName>
</protein>
<evidence type="ECO:0000313" key="2">
    <source>
        <dbReference type="Proteomes" id="UP000054538"/>
    </source>
</evidence>
<reference evidence="1 2" key="1">
    <citation type="submission" date="2014-04" db="EMBL/GenBank/DDBJ databases">
        <authorList>
            <consortium name="DOE Joint Genome Institute"/>
            <person name="Kuo A."/>
            <person name="Kohler A."/>
            <person name="Jargeat P."/>
            <person name="Nagy L.G."/>
            <person name="Floudas D."/>
            <person name="Copeland A."/>
            <person name="Barry K.W."/>
            <person name="Cichocki N."/>
            <person name="Veneault-Fourrey C."/>
            <person name="LaButti K."/>
            <person name="Lindquist E.A."/>
            <person name="Lipzen A."/>
            <person name="Lundell T."/>
            <person name="Morin E."/>
            <person name="Murat C."/>
            <person name="Sun H."/>
            <person name="Tunlid A."/>
            <person name="Henrissat B."/>
            <person name="Grigoriev I.V."/>
            <person name="Hibbett D.S."/>
            <person name="Martin F."/>
            <person name="Nordberg H.P."/>
            <person name="Cantor M.N."/>
            <person name="Hua S.X."/>
        </authorList>
    </citation>
    <scope>NUCLEOTIDE SEQUENCE [LARGE SCALE GENOMIC DNA]</scope>
    <source>
        <strain evidence="1 2">Ve08.2h10</strain>
    </source>
</reference>
<reference evidence="2" key="2">
    <citation type="submission" date="2015-01" db="EMBL/GenBank/DDBJ databases">
        <title>Evolutionary Origins and Diversification of the Mycorrhizal Mutualists.</title>
        <authorList>
            <consortium name="DOE Joint Genome Institute"/>
            <consortium name="Mycorrhizal Genomics Consortium"/>
            <person name="Kohler A."/>
            <person name="Kuo A."/>
            <person name="Nagy L.G."/>
            <person name="Floudas D."/>
            <person name="Copeland A."/>
            <person name="Barry K.W."/>
            <person name="Cichocki N."/>
            <person name="Veneault-Fourrey C."/>
            <person name="LaButti K."/>
            <person name="Lindquist E.A."/>
            <person name="Lipzen A."/>
            <person name="Lundell T."/>
            <person name="Morin E."/>
            <person name="Murat C."/>
            <person name="Riley R."/>
            <person name="Ohm R."/>
            <person name="Sun H."/>
            <person name="Tunlid A."/>
            <person name="Henrissat B."/>
            <person name="Grigoriev I.V."/>
            <person name="Hibbett D.S."/>
            <person name="Martin F."/>
        </authorList>
    </citation>
    <scope>NUCLEOTIDE SEQUENCE [LARGE SCALE GENOMIC DNA]</scope>
    <source>
        <strain evidence="2">Ve08.2h10</strain>
    </source>
</reference>
<name>A0A0D0CBE8_9AGAM</name>
<dbReference type="AlphaFoldDB" id="A0A0D0CBE8"/>